<proteinExistence type="predicted"/>
<accession>A0ABS0L9I1</accession>
<keyword evidence="2" id="KW-1185">Reference proteome</keyword>
<reference evidence="1 2" key="1">
    <citation type="submission" date="2020-11" db="EMBL/GenBank/DDBJ databases">
        <title>Hymenobacter sp.</title>
        <authorList>
            <person name="Kim M.K."/>
        </authorList>
    </citation>
    <scope>NUCLEOTIDE SEQUENCE [LARGE SCALE GENOMIC DNA]</scope>
    <source>
        <strain evidence="1 2">BT594</strain>
    </source>
</reference>
<dbReference type="InterPro" id="IPR026444">
    <property type="entry name" value="Secre_tail"/>
</dbReference>
<organism evidence="1 2">
    <name type="scientific">Hymenobacter guriensis</name>
    <dbReference type="NCBI Taxonomy" id="2793065"/>
    <lineage>
        <taxon>Bacteria</taxon>
        <taxon>Pseudomonadati</taxon>
        <taxon>Bacteroidota</taxon>
        <taxon>Cytophagia</taxon>
        <taxon>Cytophagales</taxon>
        <taxon>Hymenobacteraceae</taxon>
        <taxon>Hymenobacter</taxon>
    </lineage>
</organism>
<name>A0ABS0L9I1_9BACT</name>
<dbReference type="SUPFAM" id="SSF51126">
    <property type="entry name" value="Pectin lyase-like"/>
    <property type="match status" value="1"/>
</dbReference>
<gene>
    <name evidence="1" type="ORF">I5L79_22570</name>
</gene>
<dbReference type="NCBIfam" id="TIGR04183">
    <property type="entry name" value="Por_Secre_tail"/>
    <property type="match status" value="1"/>
</dbReference>
<sequence>MKQFSSRTFYGRRPARRLPATRWALLAGLLLLLLLARTGRAQGVIVRTVGPGGEYATINEALRNTSGPEAYELQLLDGTFTEDVTITQAFPAGAPLTIKPAEGSTVVWEGTLALEDGAANVTVDGHNGTTARALTLRQPDAARPTLQFTHDAQAITVRDLIIQGSNAGSLSGVVVIGSGSTTGHKELQLIGNQIGNVPNGSAPVNLIYAANATAGTLNEQITIRKNELLNFTGTGLAVQAGNGGAWTITENSFYYNLSATPTSAQRAIDFQPGAASDGNSITSNTIGGRTATATGIWDNTGINDFQAIGVSCGSGTGAAANVLSNNIIRNITLSRQNTEQSLTAILVEGGRVELTANVISGLANSGTKGVNSLISRGNVVLSDFAVSSGQIMAVERGTLHVLNNLTNSGILNHTGGNMLVEGNFTNNGTFAQTQGDLEVKGDMTNRNIFNCTTGAVKLTGTRDQKVSGGTYFNLEVNGTGTKTLTGNMTVYNGIQMTQGILNTGAFLISVGPLANVVETDASYILGKVEASGREPEAGKAEDFGNIGLVFTPQFGSVLPGFMTVVRTTGSTAPGQIQRYFDVNADVASGLTASMIIKYLPHEIGALNMSKLEFLQSTNNGGDWSAEGISNSTTNMAELEKVTSLGRWTLGVFDKPLPVTLTAFSARADGSNAVVSWTTATEIDNHGFGVEVSADGRTFRTLGFVPAAGRGQQYCFVDTEKQKTGVRYYRLRQEDTNGRITHTEARTLAFGPASLTLAAYPNPFAGDLEMRLTSPLAATAVLRLVDGLGRTVWTATRALQPGANQLLIAAPACAAGTYVLEATLNGQVLRQRVVRR</sequence>
<dbReference type="RefSeq" id="WP_196957366.1">
    <property type="nucleotide sequence ID" value="NZ_JADWYK010000024.1"/>
</dbReference>
<dbReference type="EMBL" id="JADWYK010000024">
    <property type="protein sequence ID" value="MBG8556348.1"/>
    <property type="molecule type" value="Genomic_DNA"/>
</dbReference>
<dbReference type="Proteomes" id="UP000601099">
    <property type="component" value="Unassembled WGS sequence"/>
</dbReference>
<protein>
    <submittedName>
        <fullName evidence="1">T9SS type A sorting domain-containing protein</fullName>
    </submittedName>
</protein>
<evidence type="ECO:0000313" key="2">
    <source>
        <dbReference type="Proteomes" id="UP000601099"/>
    </source>
</evidence>
<comment type="caution">
    <text evidence="1">The sequence shown here is derived from an EMBL/GenBank/DDBJ whole genome shotgun (WGS) entry which is preliminary data.</text>
</comment>
<evidence type="ECO:0000313" key="1">
    <source>
        <dbReference type="EMBL" id="MBG8556348.1"/>
    </source>
</evidence>
<dbReference type="InterPro" id="IPR011050">
    <property type="entry name" value="Pectin_lyase_fold/virulence"/>
</dbReference>